<organism evidence="3 4">
    <name type="scientific">Clostridium collagenovorans DSM 3089</name>
    <dbReference type="NCBI Taxonomy" id="1121306"/>
    <lineage>
        <taxon>Bacteria</taxon>
        <taxon>Bacillati</taxon>
        <taxon>Bacillota</taxon>
        <taxon>Clostridia</taxon>
        <taxon>Eubacteriales</taxon>
        <taxon>Clostridiaceae</taxon>
        <taxon>Clostridium</taxon>
    </lineage>
</organism>
<keyword evidence="3" id="KW-0489">Methyltransferase</keyword>
<dbReference type="FunFam" id="1.10.287.1080:FF:000003">
    <property type="entry name" value="Nucleoside triphosphate pyrophosphohydrolase"/>
    <property type="match status" value="1"/>
</dbReference>
<name>A0A1M5Y855_9CLOT</name>
<dbReference type="CDD" id="cd11529">
    <property type="entry name" value="NTP-PPase_MazG_Cterm"/>
    <property type="match status" value="1"/>
</dbReference>
<dbReference type="InterPro" id="IPR035013">
    <property type="entry name" value="YabN_N"/>
</dbReference>
<dbReference type="GO" id="GO:0006203">
    <property type="term" value="P:dGTP catabolic process"/>
    <property type="evidence" value="ECO:0007669"/>
    <property type="project" value="TreeGrafter"/>
</dbReference>
<dbReference type="SUPFAM" id="SSF101386">
    <property type="entry name" value="all-alpha NTP pyrophosphatases"/>
    <property type="match status" value="2"/>
</dbReference>
<dbReference type="InterPro" id="IPR000878">
    <property type="entry name" value="4pyrrol_Mease"/>
</dbReference>
<dbReference type="InterPro" id="IPR048015">
    <property type="entry name" value="NTP-PPase_MazG-like_N"/>
</dbReference>
<keyword evidence="4" id="KW-1185">Reference proteome</keyword>
<feature type="domain" description="NTP pyrophosphohydrolase MazG-like" evidence="2">
    <location>
        <begin position="390"/>
        <end position="448"/>
    </location>
</feature>
<keyword evidence="3" id="KW-0808">Transferase</keyword>
<dbReference type="InterPro" id="IPR048011">
    <property type="entry name" value="NTP-PPase_MazG-like_C"/>
</dbReference>
<feature type="domain" description="Tetrapyrrole methylase" evidence="1">
    <location>
        <begin position="2"/>
        <end position="205"/>
    </location>
</feature>
<sequence length="482" mass="55883">MIKIIGLGPGNKESLTLGTIDILKENQKVYFRTEVHPTIEYINTLGIKYETYDNKYESSESFDEVYSSIAADLIEKHKEFSNIVYGVPGHPLVAEKSVSILLDLCEKEGVETELIPAVSFIDAIMESLKIDPINGLKIIDAFDIKNQILDNRLGIVITQVYNNFIASEVKITLSEYYDEEAEIYFVRAAGIKGLESIRKIKLFELDRQEDIDYLTSLYIPKDTKCKKDFNDLVDIMRVLRGTDGCPWDLEQDHESLKKNLVEECYEVIEAIDEQDDDKLVEELGDLLLQVIFHAQIGEDEGYFNINDVTQSICEKMIRRHPHIFAEVIANDSEKVLENWEKIKETEHNYDSYTDELRHVAKTLPGLMRAYKVQKKASKFGFDWDNVEPAMDKIKEEYYEILEVYKSQNRSKILEELGDLMFATVNVARFLDIDPENAINYTVDKFITRFEFIEKSAIEQGRDLKLMTLEEMDELWEKCKKLK</sequence>
<dbReference type="GO" id="GO:0046061">
    <property type="term" value="P:dATP catabolic process"/>
    <property type="evidence" value="ECO:0007669"/>
    <property type="project" value="TreeGrafter"/>
</dbReference>
<dbReference type="Pfam" id="PF03819">
    <property type="entry name" value="MazG"/>
    <property type="match status" value="2"/>
</dbReference>
<dbReference type="Proteomes" id="UP000184526">
    <property type="component" value="Unassembled WGS sequence"/>
</dbReference>
<dbReference type="NCBIfam" id="TIGR00444">
    <property type="entry name" value="mazG"/>
    <property type="match status" value="1"/>
</dbReference>
<dbReference type="GO" id="GO:0032259">
    <property type="term" value="P:methylation"/>
    <property type="evidence" value="ECO:0007669"/>
    <property type="project" value="UniProtKB-KW"/>
</dbReference>
<proteinExistence type="predicted"/>
<evidence type="ECO:0000313" key="4">
    <source>
        <dbReference type="Proteomes" id="UP000184526"/>
    </source>
</evidence>
<accession>A0A1M5Y855</accession>
<evidence type="ECO:0000259" key="2">
    <source>
        <dbReference type="Pfam" id="PF03819"/>
    </source>
</evidence>
<dbReference type="FunFam" id="1.10.287.1080:FF:000001">
    <property type="entry name" value="Nucleoside triphosphate pyrophosphohydrolase"/>
    <property type="match status" value="1"/>
</dbReference>
<dbReference type="EMBL" id="FQXP01000012">
    <property type="protein sequence ID" value="SHI08109.1"/>
    <property type="molecule type" value="Genomic_DNA"/>
</dbReference>
<dbReference type="CDD" id="cd11723">
    <property type="entry name" value="YabN_N_like"/>
    <property type="match status" value="1"/>
</dbReference>
<dbReference type="InterPro" id="IPR004518">
    <property type="entry name" value="MazG-like_dom"/>
</dbReference>
<dbReference type="GO" id="GO:0047429">
    <property type="term" value="F:nucleoside triphosphate diphosphatase activity"/>
    <property type="evidence" value="ECO:0007669"/>
    <property type="project" value="InterPro"/>
</dbReference>
<dbReference type="SUPFAM" id="SSF53790">
    <property type="entry name" value="Tetrapyrrole methylase"/>
    <property type="match status" value="1"/>
</dbReference>
<evidence type="ECO:0000313" key="3">
    <source>
        <dbReference type="EMBL" id="SHI08109.1"/>
    </source>
</evidence>
<dbReference type="STRING" id="1121306.SAMN02745196_02714"/>
<dbReference type="RefSeq" id="WP_072832544.1">
    <property type="nucleotide sequence ID" value="NZ_FQXP01000012.1"/>
</dbReference>
<dbReference type="PANTHER" id="PTHR30522">
    <property type="entry name" value="NUCLEOSIDE TRIPHOSPHATE PYROPHOSPHOHYDROLASE"/>
    <property type="match status" value="1"/>
</dbReference>
<evidence type="ECO:0000259" key="1">
    <source>
        <dbReference type="Pfam" id="PF00590"/>
    </source>
</evidence>
<dbReference type="GO" id="GO:0046052">
    <property type="term" value="P:UTP catabolic process"/>
    <property type="evidence" value="ECO:0007669"/>
    <property type="project" value="TreeGrafter"/>
</dbReference>
<dbReference type="InterPro" id="IPR035996">
    <property type="entry name" value="4pyrrol_Methylase_sf"/>
</dbReference>
<dbReference type="GO" id="GO:0046076">
    <property type="term" value="P:dTTP catabolic process"/>
    <property type="evidence" value="ECO:0007669"/>
    <property type="project" value="TreeGrafter"/>
</dbReference>
<dbReference type="InterPro" id="IPR011551">
    <property type="entry name" value="NTP_PyrPHydrolase_MazG"/>
</dbReference>
<dbReference type="AlphaFoldDB" id="A0A1M5Y855"/>
<dbReference type="InterPro" id="IPR024180">
    <property type="entry name" value="Tetrapyrrole_Mease/MazG_pred"/>
</dbReference>
<dbReference type="Gene3D" id="3.40.1010.10">
    <property type="entry name" value="Cobalt-precorrin-4 Transmethylase, Domain 1"/>
    <property type="match status" value="1"/>
</dbReference>
<protein>
    <submittedName>
        <fullName evidence="3">Tetrapyrrole methylase family protein / MazG family protein</fullName>
    </submittedName>
</protein>
<feature type="domain" description="NTP pyrophosphohydrolase MazG-like" evidence="2">
    <location>
        <begin position="251"/>
        <end position="324"/>
    </location>
</feature>
<dbReference type="PIRSF" id="PIRSF002845">
    <property type="entry name" value="Ttrprl_mtas_MazG"/>
    <property type="match status" value="1"/>
</dbReference>
<dbReference type="CDD" id="cd11528">
    <property type="entry name" value="NTP-PPase_MazG_Nterm"/>
    <property type="match status" value="1"/>
</dbReference>
<gene>
    <name evidence="3" type="ORF">SAMN02745196_02714</name>
</gene>
<dbReference type="GO" id="GO:0006950">
    <property type="term" value="P:response to stress"/>
    <property type="evidence" value="ECO:0007669"/>
    <property type="project" value="UniProtKB-ARBA"/>
</dbReference>
<dbReference type="Gene3D" id="1.10.287.1080">
    <property type="entry name" value="MazG-like"/>
    <property type="match status" value="2"/>
</dbReference>
<dbReference type="Pfam" id="PF00590">
    <property type="entry name" value="TP_methylase"/>
    <property type="match status" value="1"/>
</dbReference>
<dbReference type="PANTHER" id="PTHR30522:SF0">
    <property type="entry name" value="NUCLEOSIDE TRIPHOSPHATE PYROPHOSPHOHYDROLASE"/>
    <property type="match status" value="1"/>
</dbReference>
<dbReference type="NCBIfam" id="NF007113">
    <property type="entry name" value="PRK09562.1"/>
    <property type="match status" value="1"/>
</dbReference>
<dbReference type="GO" id="GO:0046047">
    <property type="term" value="P:TTP catabolic process"/>
    <property type="evidence" value="ECO:0007669"/>
    <property type="project" value="TreeGrafter"/>
</dbReference>
<reference evidence="3 4" key="1">
    <citation type="submission" date="2016-11" db="EMBL/GenBank/DDBJ databases">
        <authorList>
            <person name="Jaros S."/>
            <person name="Januszkiewicz K."/>
            <person name="Wedrychowicz H."/>
        </authorList>
    </citation>
    <scope>NUCLEOTIDE SEQUENCE [LARGE SCALE GENOMIC DNA]</scope>
    <source>
        <strain evidence="3 4">DSM 3089</strain>
    </source>
</reference>
<dbReference type="GO" id="GO:0046081">
    <property type="term" value="P:dUTP catabolic process"/>
    <property type="evidence" value="ECO:0007669"/>
    <property type="project" value="TreeGrafter"/>
</dbReference>
<dbReference type="GO" id="GO:0008168">
    <property type="term" value="F:methyltransferase activity"/>
    <property type="evidence" value="ECO:0007669"/>
    <property type="project" value="UniProtKB-KW"/>
</dbReference>
<dbReference type="InterPro" id="IPR014777">
    <property type="entry name" value="4pyrrole_Mease_sub1"/>
</dbReference>
<dbReference type="OrthoDB" id="9808939at2"/>